<dbReference type="CDD" id="cd01392">
    <property type="entry name" value="HTH_LacI"/>
    <property type="match status" value="1"/>
</dbReference>
<keyword evidence="2" id="KW-0238">DNA-binding</keyword>
<name>A0A7Y9DR42_9ACTN</name>
<accession>A0A7Y9DR42</accession>
<evidence type="ECO:0000313" key="6">
    <source>
        <dbReference type="EMBL" id="NYD25184.1"/>
    </source>
</evidence>
<dbReference type="Gene3D" id="3.40.50.2300">
    <property type="match status" value="2"/>
</dbReference>
<dbReference type="InterPro" id="IPR010982">
    <property type="entry name" value="Lambda_DNA-bd_dom_sf"/>
</dbReference>
<evidence type="ECO:0000259" key="5">
    <source>
        <dbReference type="PROSITE" id="PS50932"/>
    </source>
</evidence>
<dbReference type="PANTHER" id="PTHR30146">
    <property type="entry name" value="LACI-RELATED TRANSCRIPTIONAL REPRESSOR"/>
    <property type="match status" value="1"/>
</dbReference>
<evidence type="ECO:0000256" key="1">
    <source>
        <dbReference type="ARBA" id="ARBA00023015"/>
    </source>
</evidence>
<dbReference type="PROSITE" id="PS50932">
    <property type="entry name" value="HTH_LACI_2"/>
    <property type="match status" value="1"/>
</dbReference>
<keyword evidence="3" id="KW-0804">Transcription</keyword>
<dbReference type="InterPro" id="IPR000843">
    <property type="entry name" value="HTH_LacI"/>
</dbReference>
<dbReference type="PANTHER" id="PTHR30146:SF109">
    <property type="entry name" value="HTH-TYPE TRANSCRIPTIONAL REGULATOR GALS"/>
    <property type="match status" value="1"/>
</dbReference>
<dbReference type="InterPro" id="IPR028082">
    <property type="entry name" value="Peripla_BP_I"/>
</dbReference>
<dbReference type="Gene3D" id="1.10.260.40">
    <property type="entry name" value="lambda repressor-like DNA-binding domains"/>
    <property type="match status" value="1"/>
</dbReference>
<dbReference type="AlphaFoldDB" id="A0A7Y9DR42"/>
<keyword evidence="7" id="KW-1185">Reference proteome</keyword>
<dbReference type="InterPro" id="IPR046335">
    <property type="entry name" value="LacI/GalR-like_sensor"/>
</dbReference>
<sequence>MDVARLAGVSHMTVSRVLNGHPMVKEATRQRVMAAVEELGYRRNSIARALRGDVSGTLGVVLAGEELFELSKVLLGIETAARDAGYWVNLAAWHGGSAEDLTETVNRLIDQAVDGIAFVADRPMAAEALRSVNSRVPVAVVMSGAVSNERLASVEIDQVSGARAVTRHLLEMGHQRIVHLSGPLHVYDARARVLGFREEMAAAGLGEAVVLEGGFTPDSGYELTVELLRSRATEDADSKPNLMRAGRLHTTAGRSIAAMPTAVFAGNDMMALGCLKALTEAGLQVPHDVSLVGFDDSPGMTHLTPSLTTVRQNFTQLGTTVIEMLLEMLGGAQPVHRLIPAELIARDSVARPAPTVLPRAPQSAVPAGQKVFSEGSKPVVER</sequence>
<evidence type="ECO:0000256" key="3">
    <source>
        <dbReference type="ARBA" id="ARBA00023163"/>
    </source>
</evidence>
<feature type="region of interest" description="Disordered" evidence="4">
    <location>
        <begin position="356"/>
        <end position="382"/>
    </location>
</feature>
<dbReference type="GO" id="GO:0000976">
    <property type="term" value="F:transcription cis-regulatory region binding"/>
    <property type="evidence" value="ECO:0007669"/>
    <property type="project" value="TreeGrafter"/>
</dbReference>
<evidence type="ECO:0000256" key="2">
    <source>
        <dbReference type="ARBA" id="ARBA00023125"/>
    </source>
</evidence>
<keyword evidence="1" id="KW-0805">Transcription regulation</keyword>
<evidence type="ECO:0000313" key="7">
    <source>
        <dbReference type="Proteomes" id="UP000521922"/>
    </source>
</evidence>
<feature type="domain" description="HTH lacI-type" evidence="5">
    <location>
        <begin position="1"/>
        <end position="52"/>
    </location>
</feature>
<proteinExistence type="predicted"/>
<gene>
    <name evidence="6" type="ORF">BJ968_004793</name>
</gene>
<dbReference type="SMART" id="SM00354">
    <property type="entry name" value="HTH_LACI"/>
    <property type="match status" value="1"/>
</dbReference>
<organism evidence="6 7">
    <name type="scientific">Kineococcus aurantiacus</name>
    <dbReference type="NCBI Taxonomy" id="37633"/>
    <lineage>
        <taxon>Bacteria</taxon>
        <taxon>Bacillati</taxon>
        <taxon>Actinomycetota</taxon>
        <taxon>Actinomycetes</taxon>
        <taxon>Kineosporiales</taxon>
        <taxon>Kineosporiaceae</taxon>
        <taxon>Kineococcus</taxon>
    </lineage>
</organism>
<evidence type="ECO:0000256" key="4">
    <source>
        <dbReference type="SAM" id="MobiDB-lite"/>
    </source>
</evidence>
<comment type="caution">
    <text evidence="6">The sequence shown here is derived from an EMBL/GenBank/DDBJ whole genome shotgun (WGS) entry which is preliminary data.</text>
</comment>
<dbReference type="SUPFAM" id="SSF47413">
    <property type="entry name" value="lambda repressor-like DNA-binding domains"/>
    <property type="match status" value="1"/>
</dbReference>
<dbReference type="GO" id="GO:0003700">
    <property type="term" value="F:DNA-binding transcription factor activity"/>
    <property type="evidence" value="ECO:0007669"/>
    <property type="project" value="TreeGrafter"/>
</dbReference>
<dbReference type="Pfam" id="PF00356">
    <property type="entry name" value="LacI"/>
    <property type="match status" value="1"/>
</dbReference>
<dbReference type="Proteomes" id="UP000521922">
    <property type="component" value="Unassembled WGS sequence"/>
</dbReference>
<dbReference type="CDD" id="cd01574">
    <property type="entry name" value="PBP1_LacI"/>
    <property type="match status" value="1"/>
</dbReference>
<reference evidence="6 7" key="1">
    <citation type="submission" date="2020-07" db="EMBL/GenBank/DDBJ databases">
        <title>Sequencing the genomes of 1000 actinobacteria strains.</title>
        <authorList>
            <person name="Klenk H.-P."/>
        </authorList>
    </citation>
    <scope>NUCLEOTIDE SEQUENCE [LARGE SCALE GENOMIC DNA]</scope>
    <source>
        <strain evidence="6 7">DSM 7487</strain>
    </source>
</reference>
<dbReference type="RefSeq" id="WP_218886608.1">
    <property type="nucleotide sequence ID" value="NZ_JACCBB010000002.1"/>
</dbReference>
<dbReference type="Pfam" id="PF13377">
    <property type="entry name" value="Peripla_BP_3"/>
    <property type="match status" value="1"/>
</dbReference>
<dbReference type="SUPFAM" id="SSF53822">
    <property type="entry name" value="Periplasmic binding protein-like I"/>
    <property type="match status" value="1"/>
</dbReference>
<protein>
    <submittedName>
        <fullName evidence="6">LacI family transcriptional regulator</fullName>
    </submittedName>
</protein>
<dbReference type="EMBL" id="JACCBB010000002">
    <property type="protein sequence ID" value="NYD25184.1"/>
    <property type="molecule type" value="Genomic_DNA"/>
</dbReference>